<dbReference type="Pfam" id="PF12706">
    <property type="entry name" value="Lactamase_B_2"/>
    <property type="match status" value="1"/>
</dbReference>
<evidence type="ECO:0000256" key="2">
    <source>
        <dbReference type="ARBA" id="ARBA00022884"/>
    </source>
</evidence>
<evidence type="ECO:0000256" key="1">
    <source>
        <dbReference type="ARBA" id="ARBA00022839"/>
    </source>
</evidence>
<keyword evidence="2" id="KW-0694">RNA-binding</keyword>
<keyword evidence="1" id="KW-0269">Exonuclease</keyword>
<keyword evidence="5" id="KW-1185">Reference proteome</keyword>
<proteinExistence type="predicted"/>
<dbReference type="InterPro" id="IPR042173">
    <property type="entry name" value="RNase_J_2"/>
</dbReference>
<evidence type="ECO:0000259" key="3">
    <source>
        <dbReference type="SMART" id="SM00849"/>
    </source>
</evidence>
<dbReference type="CDD" id="cd07732">
    <property type="entry name" value="metallo-hydrolase-like_MBL-fold"/>
    <property type="match status" value="1"/>
</dbReference>
<gene>
    <name evidence="4" type="ORF">KDK95_18640</name>
</gene>
<dbReference type="PANTHER" id="PTHR43694">
    <property type="entry name" value="RIBONUCLEASE J"/>
    <property type="match status" value="1"/>
</dbReference>
<keyword evidence="1" id="KW-0540">Nuclease</keyword>
<reference evidence="4" key="1">
    <citation type="submission" date="2021-04" db="EMBL/GenBank/DDBJ databases">
        <title>Genome based classification of Actinospica acidithermotolerans sp. nov., an actinobacterium isolated from an Indonesian hot spring.</title>
        <authorList>
            <person name="Kusuma A.B."/>
            <person name="Putra K.E."/>
            <person name="Nafisah S."/>
            <person name="Loh J."/>
            <person name="Nouioui I."/>
            <person name="Goodfellow M."/>
        </authorList>
    </citation>
    <scope>NUCLEOTIDE SEQUENCE</scope>
    <source>
        <strain evidence="4">MGRD01-02</strain>
    </source>
</reference>
<dbReference type="EMBL" id="JAGSOH010000054">
    <property type="protein sequence ID" value="MBR7828336.1"/>
    <property type="molecule type" value="Genomic_DNA"/>
</dbReference>
<dbReference type="GO" id="GO:0004527">
    <property type="term" value="F:exonuclease activity"/>
    <property type="evidence" value="ECO:0007669"/>
    <property type="project" value="UniProtKB-KW"/>
</dbReference>
<dbReference type="InterPro" id="IPR001279">
    <property type="entry name" value="Metallo-B-lactamas"/>
</dbReference>
<evidence type="ECO:0000313" key="4">
    <source>
        <dbReference type="EMBL" id="MBR7828336.1"/>
    </source>
</evidence>
<evidence type="ECO:0000313" key="5">
    <source>
        <dbReference type="Proteomes" id="UP000676325"/>
    </source>
</evidence>
<sequence>MSASVEFWGGVGVIGSSKVLIRDGGHRVLLDLGLDIPKDGDLFRVPAAPRPGRELADRLRVGAAPAIPGLFDPTALAAGDRLAEAVEPTALFVTHPHIDHVGLVGFVRPEVPVHAAPETIAMMNALEKGREQLPGPRAFAGQSAWRPVELGEVLHVGPMTVERFDVDHDVPGASGYRVTTSDGVLAFTGDFRFHGHRPERSWGFAEAVAGADVLVTEGTTLSWEEIHPLRTEVDVNAMFEAELAGNPDLVLLAMYPRDFDRVRDFTGIAEAAGRRVLWPGHTAAFLRAAGFEDALSVDEVGLEAVRAAPGAHVVQLDADDIPSLLDLPLGPRSSFVHANGEPLGPFEPRWQLFVDWLAKLGVPLRRIGCSGHAYQDDLHEFVRMINPKVLIPIHTFSPYRVHPTGSTARLVVDYAQAYDFAGRPLG</sequence>
<feature type="domain" description="Metallo-beta-lactamase" evidence="3">
    <location>
        <begin position="15"/>
        <end position="230"/>
    </location>
</feature>
<comment type="caution">
    <text evidence="4">The sequence shown here is derived from an EMBL/GenBank/DDBJ whole genome shotgun (WGS) entry which is preliminary data.</text>
</comment>
<dbReference type="RefSeq" id="WP_212519472.1">
    <property type="nucleotide sequence ID" value="NZ_JAGSOH010000054.1"/>
</dbReference>
<dbReference type="SMART" id="SM00849">
    <property type="entry name" value="Lactamase_B"/>
    <property type="match status" value="1"/>
</dbReference>
<dbReference type="PANTHER" id="PTHR43694:SF1">
    <property type="entry name" value="RIBONUCLEASE J"/>
    <property type="match status" value="1"/>
</dbReference>
<dbReference type="Gene3D" id="3.40.50.10710">
    <property type="entry name" value="Metallo-hydrolase/oxidoreductase"/>
    <property type="match status" value="1"/>
</dbReference>
<dbReference type="SUPFAM" id="SSF56281">
    <property type="entry name" value="Metallo-hydrolase/oxidoreductase"/>
    <property type="match status" value="1"/>
</dbReference>
<dbReference type="InterPro" id="IPR036866">
    <property type="entry name" value="RibonucZ/Hydroxyglut_hydro"/>
</dbReference>
<protein>
    <submittedName>
        <fullName evidence="4">MBL fold metallo-hydrolase</fullName>
    </submittedName>
</protein>
<dbReference type="InterPro" id="IPR011108">
    <property type="entry name" value="RMMBL"/>
</dbReference>
<dbReference type="GO" id="GO:0003723">
    <property type="term" value="F:RNA binding"/>
    <property type="evidence" value="ECO:0007669"/>
    <property type="project" value="UniProtKB-KW"/>
</dbReference>
<accession>A0A941EB98</accession>
<dbReference type="Pfam" id="PF07521">
    <property type="entry name" value="RMMBL"/>
    <property type="match status" value="1"/>
</dbReference>
<dbReference type="Proteomes" id="UP000676325">
    <property type="component" value="Unassembled WGS sequence"/>
</dbReference>
<dbReference type="Gene3D" id="3.60.15.10">
    <property type="entry name" value="Ribonuclease Z/Hydroxyacylglutathione hydrolase-like"/>
    <property type="match status" value="1"/>
</dbReference>
<keyword evidence="1" id="KW-0378">Hydrolase</keyword>
<name>A0A941EB98_9ACTN</name>
<organism evidence="4 5">
    <name type="scientific">Actinospica acidithermotolerans</name>
    <dbReference type="NCBI Taxonomy" id="2828514"/>
    <lineage>
        <taxon>Bacteria</taxon>
        <taxon>Bacillati</taxon>
        <taxon>Actinomycetota</taxon>
        <taxon>Actinomycetes</taxon>
        <taxon>Catenulisporales</taxon>
        <taxon>Actinospicaceae</taxon>
        <taxon>Actinospica</taxon>
    </lineage>
</organism>
<dbReference type="AlphaFoldDB" id="A0A941EB98"/>